<accession>A0AAE0HZ66</accession>
<keyword evidence="1" id="KW-0812">Transmembrane</keyword>
<dbReference type="InterPro" id="IPR040632">
    <property type="entry name" value="Sulfotransfer_4"/>
</dbReference>
<proteinExistence type="predicted"/>
<dbReference type="SUPFAM" id="SSF52540">
    <property type="entry name" value="P-loop containing nucleoside triphosphate hydrolases"/>
    <property type="match status" value="1"/>
</dbReference>
<dbReference type="EMBL" id="JAUEDM010000006">
    <property type="protein sequence ID" value="KAK3315643.1"/>
    <property type="molecule type" value="Genomic_DNA"/>
</dbReference>
<reference evidence="2" key="1">
    <citation type="journal article" date="2023" name="Mol. Phylogenet. Evol.">
        <title>Genome-scale phylogeny and comparative genomics of the fungal order Sordariales.</title>
        <authorList>
            <person name="Hensen N."/>
            <person name="Bonometti L."/>
            <person name="Westerberg I."/>
            <person name="Brannstrom I.O."/>
            <person name="Guillou S."/>
            <person name="Cros-Aarteil S."/>
            <person name="Calhoun S."/>
            <person name="Haridas S."/>
            <person name="Kuo A."/>
            <person name="Mondo S."/>
            <person name="Pangilinan J."/>
            <person name="Riley R."/>
            <person name="LaButti K."/>
            <person name="Andreopoulos B."/>
            <person name="Lipzen A."/>
            <person name="Chen C."/>
            <person name="Yan M."/>
            <person name="Daum C."/>
            <person name="Ng V."/>
            <person name="Clum A."/>
            <person name="Steindorff A."/>
            <person name="Ohm R.A."/>
            <person name="Martin F."/>
            <person name="Silar P."/>
            <person name="Natvig D.O."/>
            <person name="Lalanne C."/>
            <person name="Gautier V."/>
            <person name="Ament-Velasquez S.L."/>
            <person name="Kruys A."/>
            <person name="Hutchinson M.I."/>
            <person name="Powell A.J."/>
            <person name="Barry K."/>
            <person name="Miller A.N."/>
            <person name="Grigoriev I.V."/>
            <person name="Debuchy R."/>
            <person name="Gladieux P."/>
            <person name="Hiltunen Thoren M."/>
            <person name="Johannesson H."/>
        </authorList>
    </citation>
    <scope>NUCLEOTIDE SEQUENCE</scope>
    <source>
        <strain evidence="2">CBS 118394</strain>
    </source>
</reference>
<dbReference type="PANTHER" id="PTHR36978:SF4">
    <property type="entry name" value="P-LOOP CONTAINING NUCLEOSIDE TRIPHOSPHATE HYDROLASE PROTEIN"/>
    <property type="match status" value="1"/>
</dbReference>
<keyword evidence="1" id="KW-0472">Membrane</keyword>
<name>A0AAE0HZ66_9PEZI</name>
<feature type="transmembrane region" description="Helical" evidence="1">
    <location>
        <begin position="227"/>
        <end position="246"/>
    </location>
</feature>
<evidence type="ECO:0000313" key="2">
    <source>
        <dbReference type="EMBL" id="KAK3315643.1"/>
    </source>
</evidence>
<comment type="caution">
    <text evidence="2">The sequence shown here is derived from an EMBL/GenBank/DDBJ whole genome shotgun (WGS) entry which is preliminary data.</text>
</comment>
<dbReference type="PANTHER" id="PTHR36978">
    <property type="entry name" value="P-LOOP CONTAINING NUCLEOTIDE TRIPHOSPHATE HYDROLASE"/>
    <property type="match status" value="1"/>
</dbReference>
<dbReference type="AlphaFoldDB" id="A0AAE0HZ66"/>
<evidence type="ECO:0008006" key="4">
    <source>
        <dbReference type="Google" id="ProtNLM"/>
    </source>
</evidence>
<dbReference type="Pfam" id="PF17784">
    <property type="entry name" value="Sulfotransfer_4"/>
    <property type="match status" value="1"/>
</dbReference>
<evidence type="ECO:0000313" key="3">
    <source>
        <dbReference type="Proteomes" id="UP001283341"/>
    </source>
</evidence>
<reference evidence="2" key="2">
    <citation type="submission" date="2023-06" db="EMBL/GenBank/DDBJ databases">
        <authorList>
            <consortium name="Lawrence Berkeley National Laboratory"/>
            <person name="Haridas S."/>
            <person name="Hensen N."/>
            <person name="Bonometti L."/>
            <person name="Westerberg I."/>
            <person name="Brannstrom I.O."/>
            <person name="Guillou S."/>
            <person name="Cros-Aarteil S."/>
            <person name="Calhoun S."/>
            <person name="Kuo A."/>
            <person name="Mondo S."/>
            <person name="Pangilinan J."/>
            <person name="Riley R."/>
            <person name="Labutti K."/>
            <person name="Andreopoulos B."/>
            <person name="Lipzen A."/>
            <person name="Chen C."/>
            <person name="Yanf M."/>
            <person name="Daum C."/>
            <person name="Ng V."/>
            <person name="Clum A."/>
            <person name="Steindorff A."/>
            <person name="Ohm R."/>
            <person name="Martin F."/>
            <person name="Silar P."/>
            <person name="Natvig D."/>
            <person name="Lalanne C."/>
            <person name="Gautier V."/>
            <person name="Ament-Velasquez S.L."/>
            <person name="Kruys A."/>
            <person name="Hutchinson M.I."/>
            <person name="Powell A.J."/>
            <person name="Barry K."/>
            <person name="Miller A.N."/>
            <person name="Grigoriev I.V."/>
            <person name="Debuchy R."/>
            <person name="Gladieux P."/>
            <person name="Thoren M.H."/>
            <person name="Johannesson H."/>
        </authorList>
    </citation>
    <scope>NUCLEOTIDE SEQUENCE</scope>
    <source>
        <strain evidence="2">CBS 118394</strain>
    </source>
</reference>
<evidence type="ECO:0000256" key="1">
    <source>
        <dbReference type="SAM" id="Phobius"/>
    </source>
</evidence>
<dbReference type="Gene3D" id="3.40.50.300">
    <property type="entry name" value="P-loop containing nucleotide triphosphate hydrolases"/>
    <property type="match status" value="1"/>
</dbReference>
<sequence length="256" mass="28925">MAEKKTSNGPKIIVAGLPRTSTTSLKKGLEVLGIAPCFHLGDPPAPIRRVKESAHVLAIKDTGLRRRKLKELYDEFEAVFEPPASTLVDDMLAIYPDAKVILSVRKDPQVWLASYKGLGMDLRSRAYRWSGYWVPGVIHSSNLISAWATFYEKKFSMAAKHVPSVELYLRHNAWVKEIVPRGQLLEFQPSMGWGPLCDFLGREPPEEGTPFPWVNEAAFLRNVIRTAMAVGTVIWVVIFGIMWALFVQVQQRWVHV</sequence>
<gene>
    <name evidence="2" type="ORF">B0H66DRAFT_565696</name>
</gene>
<organism evidence="2 3">
    <name type="scientific">Apodospora peruviana</name>
    <dbReference type="NCBI Taxonomy" id="516989"/>
    <lineage>
        <taxon>Eukaryota</taxon>
        <taxon>Fungi</taxon>
        <taxon>Dikarya</taxon>
        <taxon>Ascomycota</taxon>
        <taxon>Pezizomycotina</taxon>
        <taxon>Sordariomycetes</taxon>
        <taxon>Sordariomycetidae</taxon>
        <taxon>Sordariales</taxon>
        <taxon>Lasiosphaeriaceae</taxon>
        <taxon>Apodospora</taxon>
    </lineage>
</organism>
<dbReference type="Proteomes" id="UP001283341">
    <property type="component" value="Unassembled WGS sequence"/>
</dbReference>
<protein>
    <recommendedName>
        <fullName evidence="4">NAD dependent epimerase/dehydratase</fullName>
    </recommendedName>
</protein>
<keyword evidence="3" id="KW-1185">Reference proteome</keyword>
<keyword evidence="1" id="KW-1133">Transmembrane helix</keyword>
<dbReference type="InterPro" id="IPR027417">
    <property type="entry name" value="P-loop_NTPase"/>
</dbReference>